<dbReference type="GO" id="GO:0043565">
    <property type="term" value="F:sequence-specific DNA binding"/>
    <property type="evidence" value="ECO:0007669"/>
    <property type="project" value="InterPro"/>
</dbReference>
<dbReference type="Pfam" id="PF12833">
    <property type="entry name" value="HTH_18"/>
    <property type="match status" value="1"/>
</dbReference>
<organism evidence="2 3">
    <name type="scientific">Sphingomonas psychrotolerans</name>
    <dbReference type="NCBI Taxonomy" id="1327635"/>
    <lineage>
        <taxon>Bacteria</taxon>
        <taxon>Pseudomonadati</taxon>
        <taxon>Pseudomonadota</taxon>
        <taxon>Alphaproteobacteria</taxon>
        <taxon>Sphingomonadales</taxon>
        <taxon>Sphingomonadaceae</taxon>
        <taxon>Sphingomonas</taxon>
    </lineage>
</organism>
<keyword evidence="3" id="KW-1185">Reference proteome</keyword>
<dbReference type="Proteomes" id="UP000229081">
    <property type="component" value="Chromosome"/>
</dbReference>
<accession>A0A2K8MB18</accession>
<sequence>MTPTVVRALKFGAIEFMRRFIQVRPAFARPDCQALYELSWRELRGYAIPAGRQAYHPRSLRMLRTTLFLVGIRERRVSAVLSAHNGVKIKRSFFGEFTDPDLMASAIGGLDRRAPGPRPMKARAVDFHATFARALLDDVSLGVGRFAQGEPQRAELNEGHTFLFATEPGLVRRMSGRELSGDRILHFRPHAETVATSPMGMAWAFAILIVPSEALSKYAPALAGFDLEGALPNDRMFAVERRPLSRLIALTNDAARITRDVPWIIEAEEPARALAGTLLEALLLCLARAELRHHRGAPWRHRQIVEGFERLLDERPEELLSLPAICAALGAPERTLNLACQEFLGESAVRYARGRRLDRVRLTLLSSDPETTHVTAVAMRYGFWELGRFAGAYRLRFGERPSETLRRGR</sequence>
<feature type="domain" description="HTH araC/xylS-type" evidence="1">
    <location>
        <begin position="302"/>
        <end position="407"/>
    </location>
</feature>
<dbReference type="GO" id="GO:0003700">
    <property type="term" value="F:DNA-binding transcription factor activity"/>
    <property type="evidence" value="ECO:0007669"/>
    <property type="project" value="InterPro"/>
</dbReference>
<dbReference type="KEGG" id="sphc:CVN68_03045"/>
<dbReference type="AlphaFoldDB" id="A0A2K8MB18"/>
<protein>
    <recommendedName>
        <fullName evidence="1">HTH araC/xylS-type domain-containing protein</fullName>
    </recommendedName>
</protein>
<dbReference type="InterPro" id="IPR053142">
    <property type="entry name" value="PchR_regulatory_protein"/>
</dbReference>
<dbReference type="EMBL" id="CP024923">
    <property type="protein sequence ID" value="ATY31085.1"/>
    <property type="molecule type" value="Genomic_DNA"/>
</dbReference>
<dbReference type="Gene3D" id="1.10.10.60">
    <property type="entry name" value="Homeodomain-like"/>
    <property type="match status" value="1"/>
</dbReference>
<name>A0A2K8MB18_9SPHN</name>
<evidence type="ECO:0000259" key="1">
    <source>
        <dbReference type="PROSITE" id="PS01124"/>
    </source>
</evidence>
<evidence type="ECO:0000313" key="3">
    <source>
        <dbReference type="Proteomes" id="UP000229081"/>
    </source>
</evidence>
<dbReference type="PANTHER" id="PTHR47893">
    <property type="entry name" value="REGULATORY PROTEIN PCHR"/>
    <property type="match status" value="1"/>
</dbReference>
<gene>
    <name evidence="2" type="ORF">CVN68_03045</name>
</gene>
<dbReference type="InterPro" id="IPR018060">
    <property type="entry name" value="HTH_AraC"/>
</dbReference>
<proteinExistence type="predicted"/>
<dbReference type="PROSITE" id="PS01124">
    <property type="entry name" value="HTH_ARAC_FAMILY_2"/>
    <property type="match status" value="1"/>
</dbReference>
<dbReference type="PANTHER" id="PTHR47893:SF1">
    <property type="entry name" value="REGULATORY PROTEIN PCHR"/>
    <property type="match status" value="1"/>
</dbReference>
<reference evidence="2 3" key="1">
    <citation type="submission" date="2017-11" db="EMBL/GenBank/DDBJ databases">
        <title>Complete genome sequence of Sphingomonas sp. Strain Cra20, a psychrotolerant potential plant growth promoting rhizobacteria.</title>
        <authorList>
            <person name="Luo Y."/>
        </authorList>
    </citation>
    <scope>NUCLEOTIDE SEQUENCE [LARGE SCALE GENOMIC DNA]</scope>
    <source>
        <strain evidence="2 3">Cra20</strain>
    </source>
</reference>
<dbReference type="SMART" id="SM00342">
    <property type="entry name" value="HTH_ARAC"/>
    <property type="match status" value="1"/>
</dbReference>
<evidence type="ECO:0000313" key="2">
    <source>
        <dbReference type="EMBL" id="ATY31085.1"/>
    </source>
</evidence>